<feature type="chain" id="PRO_5007842058" description="Outer membrane protein beta-barrel domain-containing protein" evidence="1">
    <location>
        <begin position="22"/>
        <end position="209"/>
    </location>
</feature>
<organism evidence="3 4">
    <name type="scientific">Aquimarina aggregata</name>
    <dbReference type="NCBI Taxonomy" id="1642818"/>
    <lineage>
        <taxon>Bacteria</taxon>
        <taxon>Pseudomonadati</taxon>
        <taxon>Bacteroidota</taxon>
        <taxon>Flavobacteriia</taxon>
        <taxon>Flavobacteriales</taxon>
        <taxon>Flavobacteriaceae</taxon>
        <taxon>Aquimarina</taxon>
    </lineage>
</organism>
<keyword evidence="1" id="KW-0732">Signal</keyword>
<dbReference type="InterPro" id="IPR011250">
    <property type="entry name" value="OMP/PagP_B-barrel"/>
</dbReference>
<feature type="domain" description="Outer membrane protein beta-barrel" evidence="2">
    <location>
        <begin position="21"/>
        <end position="188"/>
    </location>
</feature>
<accession>A0A163C413</accession>
<evidence type="ECO:0000313" key="4">
    <source>
        <dbReference type="Proteomes" id="UP000076715"/>
    </source>
</evidence>
<dbReference type="RefSeq" id="WP_066309032.1">
    <property type="nucleotide sequence ID" value="NZ_CANLSS010000028.1"/>
</dbReference>
<dbReference type="SUPFAM" id="SSF56925">
    <property type="entry name" value="OMPA-like"/>
    <property type="match status" value="1"/>
</dbReference>
<sequence length="209" mass="23196">MIKKLFFITLFVGLISDSVSAQVESFQIGFKVGFSLADFKGEETDNLDPRTSVHVGLAAEIPINEILAIQPELLYTFQGVKTESEEVNFEKESTKLDYIYLPVMVKYYPFYVVPGLSLEAGPQVGFLTSAVLERRNNLDGGITETSDTDIKDITSSIDVGFNLGVGYQLEIGAFIQARYNLGITDVFDIEGLEVSQQHSVFQFSTGFKF</sequence>
<keyword evidence="4" id="KW-1185">Reference proteome</keyword>
<proteinExistence type="predicted"/>
<evidence type="ECO:0000259" key="2">
    <source>
        <dbReference type="Pfam" id="PF13568"/>
    </source>
</evidence>
<evidence type="ECO:0000256" key="1">
    <source>
        <dbReference type="SAM" id="SignalP"/>
    </source>
</evidence>
<name>A0A163C413_9FLAO</name>
<dbReference type="EMBL" id="LQRT01000002">
    <property type="protein sequence ID" value="KZS42036.1"/>
    <property type="molecule type" value="Genomic_DNA"/>
</dbReference>
<protein>
    <recommendedName>
        <fullName evidence="2">Outer membrane protein beta-barrel domain-containing protein</fullName>
    </recommendedName>
</protein>
<dbReference type="AlphaFoldDB" id="A0A163C413"/>
<comment type="caution">
    <text evidence="3">The sequence shown here is derived from an EMBL/GenBank/DDBJ whole genome shotgun (WGS) entry which is preliminary data.</text>
</comment>
<dbReference type="STRING" id="1642818.AWE51_00930"/>
<evidence type="ECO:0000313" key="3">
    <source>
        <dbReference type="EMBL" id="KZS42036.1"/>
    </source>
</evidence>
<feature type="signal peptide" evidence="1">
    <location>
        <begin position="1"/>
        <end position="21"/>
    </location>
</feature>
<dbReference type="Pfam" id="PF13568">
    <property type="entry name" value="OMP_b-brl_2"/>
    <property type="match status" value="1"/>
</dbReference>
<reference evidence="3 4" key="1">
    <citation type="submission" date="2016-01" db="EMBL/GenBank/DDBJ databases">
        <title>The draft genome sequence of Aquimarina sp. RZW4-3-2.</title>
        <authorList>
            <person name="Wang Y."/>
        </authorList>
    </citation>
    <scope>NUCLEOTIDE SEQUENCE [LARGE SCALE GENOMIC DNA]</scope>
    <source>
        <strain evidence="3 4">RZW4-3-2</strain>
    </source>
</reference>
<dbReference type="Proteomes" id="UP000076715">
    <property type="component" value="Unassembled WGS sequence"/>
</dbReference>
<dbReference type="OrthoDB" id="947434at2"/>
<gene>
    <name evidence="3" type="ORF">AWE51_00930</name>
</gene>
<dbReference type="InterPro" id="IPR025665">
    <property type="entry name" value="Beta-barrel_OMP_2"/>
</dbReference>